<evidence type="ECO:0000313" key="1">
    <source>
        <dbReference type="EMBL" id="KAK1640399.1"/>
    </source>
</evidence>
<protein>
    <submittedName>
        <fullName evidence="1">Uncharacterized protein</fullName>
    </submittedName>
</protein>
<reference evidence="1" key="1">
    <citation type="submission" date="2021-06" db="EMBL/GenBank/DDBJ databases">
        <title>Comparative genomics, transcriptomics and evolutionary studies reveal genomic signatures of adaptation to plant cell wall in hemibiotrophic fungi.</title>
        <authorList>
            <consortium name="DOE Joint Genome Institute"/>
            <person name="Baroncelli R."/>
            <person name="Diaz J.F."/>
            <person name="Benocci T."/>
            <person name="Peng M."/>
            <person name="Battaglia E."/>
            <person name="Haridas S."/>
            <person name="Andreopoulos W."/>
            <person name="Labutti K."/>
            <person name="Pangilinan J."/>
            <person name="Floch G.L."/>
            <person name="Makela M.R."/>
            <person name="Henrissat B."/>
            <person name="Grigoriev I.V."/>
            <person name="Crouch J.A."/>
            <person name="De Vries R.P."/>
            <person name="Sukno S.A."/>
            <person name="Thon M.R."/>
        </authorList>
    </citation>
    <scope>NUCLEOTIDE SEQUENCE</scope>
    <source>
        <strain evidence="1">CBS 102054</strain>
    </source>
</reference>
<dbReference type="GeneID" id="85474674"/>
<keyword evidence="2" id="KW-1185">Reference proteome</keyword>
<dbReference type="RefSeq" id="XP_060449006.1">
    <property type="nucleotide sequence ID" value="XM_060589812.1"/>
</dbReference>
<dbReference type="EMBL" id="JAHMHQ010000004">
    <property type="protein sequence ID" value="KAK1640399.1"/>
    <property type="molecule type" value="Genomic_DNA"/>
</dbReference>
<dbReference type="AlphaFoldDB" id="A0AAI9ZY55"/>
<comment type="caution">
    <text evidence="1">The sequence shown here is derived from an EMBL/GenBank/DDBJ whole genome shotgun (WGS) entry which is preliminary data.</text>
</comment>
<evidence type="ECO:0000313" key="2">
    <source>
        <dbReference type="Proteomes" id="UP001243989"/>
    </source>
</evidence>
<organism evidence="1 2">
    <name type="scientific">Colletotrichum phormii</name>
    <dbReference type="NCBI Taxonomy" id="359342"/>
    <lineage>
        <taxon>Eukaryota</taxon>
        <taxon>Fungi</taxon>
        <taxon>Dikarya</taxon>
        <taxon>Ascomycota</taxon>
        <taxon>Pezizomycotina</taxon>
        <taxon>Sordariomycetes</taxon>
        <taxon>Hypocreomycetidae</taxon>
        <taxon>Glomerellales</taxon>
        <taxon>Glomerellaceae</taxon>
        <taxon>Colletotrichum</taxon>
        <taxon>Colletotrichum acutatum species complex</taxon>
    </lineage>
</organism>
<sequence>MGSIDHVEIGLGQSLVLKRAPDNFRENDESGLPSSIDPAHPPCSACKLEGPVHLTTHARGDGCPRVPWRLGGQHTCSRTPNVPDTSQVPSPAALFLIRPLWLSIIRCRPIHSPVPGVGF</sequence>
<gene>
    <name evidence="1" type="ORF">BDP81DRAFT_419970</name>
</gene>
<accession>A0AAI9ZY55</accession>
<dbReference type="Proteomes" id="UP001243989">
    <property type="component" value="Unassembled WGS sequence"/>
</dbReference>
<proteinExistence type="predicted"/>
<name>A0AAI9ZY55_9PEZI</name>